<protein>
    <submittedName>
        <fullName evidence="1">Uncharacterized protein</fullName>
    </submittedName>
</protein>
<organism evidence="1 2">
    <name type="scientific">Larkinella humicola</name>
    <dbReference type="NCBI Taxonomy" id="2607654"/>
    <lineage>
        <taxon>Bacteria</taxon>
        <taxon>Pseudomonadati</taxon>
        <taxon>Bacteroidota</taxon>
        <taxon>Cytophagia</taxon>
        <taxon>Cytophagales</taxon>
        <taxon>Spirosomataceae</taxon>
        <taxon>Larkinella</taxon>
    </lineage>
</organism>
<keyword evidence="2" id="KW-1185">Reference proteome</keyword>
<dbReference type="Proteomes" id="UP000326344">
    <property type="component" value="Unassembled WGS sequence"/>
</dbReference>
<accession>A0A5N1JB21</accession>
<sequence>MKNILVGILIGGWISSTTGWAAPDKPAGFNLVNPAVANWLAKWENRVNRLSSRVDSAETDTRKLASWQDFFVADTVKIPDLRQPAVIYQHVSPQTTARNWANGFSQRFWEDVFHFQLQPTRMRQLAKKKNRTRLEVTASVALTGVLSEGRQPLRQRDEWVLELEATELKGTYQDLVIHSIRRKTGSVDLPGLTIAKVADYHEQMQHWFVRFLADSTRQTQALGKLKQLMRSDTVVVITGEKADTLTLAQLLALRLRPEAIARFQIQSFDLEYCDDFIENPDKVVVGQLIVLEGVTVSVESPQLYRRKRTDAVPFPAGRREPWVQASNLIVHWNQPSQLR</sequence>
<evidence type="ECO:0000313" key="1">
    <source>
        <dbReference type="EMBL" id="KAA9349867.1"/>
    </source>
</evidence>
<gene>
    <name evidence="1" type="ORF">F0P93_20715</name>
</gene>
<reference evidence="1 2" key="1">
    <citation type="submission" date="2019-09" db="EMBL/GenBank/DDBJ databases">
        <title>Genome Sequence of Larkinella sp MA1.</title>
        <authorList>
            <person name="Srinivasan S."/>
        </authorList>
    </citation>
    <scope>NUCLEOTIDE SEQUENCE [LARGE SCALE GENOMIC DNA]</scope>
    <source>
        <strain evidence="1 2">MA1</strain>
    </source>
</reference>
<dbReference type="AlphaFoldDB" id="A0A5N1JB21"/>
<name>A0A5N1JB21_9BACT</name>
<evidence type="ECO:0000313" key="2">
    <source>
        <dbReference type="Proteomes" id="UP000326344"/>
    </source>
</evidence>
<dbReference type="RefSeq" id="WP_150879459.1">
    <property type="nucleotide sequence ID" value="NZ_VTWS01000005.1"/>
</dbReference>
<dbReference type="EMBL" id="VTWS01000005">
    <property type="protein sequence ID" value="KAA9349867.1"/>
    <property type="molecule type" value="Genomic_DNA"/>
</dbReference>
<comment type="caution">
    <text evidence="1">The sequence shown here is derived from an EMBL/GenBank/DDBJ whole genome shotgun (WGS) entry which is preliminary data.</text>
</comment>
<proteinExistence type="predicted"/>